<evidence type="ECO:0000259" key="2">
    <source>
        <dbReference type="Pfam" id="PF03109"/>
    </source>
</evidence>
<dbReference type="EMBL" id="CAUYUJ010014826">
    <property type="protein sequence ID" value="CAK0846479.1"/>
    <property type="molecule type" value="Genomic_DNA"/>
</dbReference>
<feature type="region of interest" description="Disordered" evidence="1">
    <location>
        <begin position="361"/>
        <end position="384"/>
    </location>
</feature>
<reference evidence="3" key="1">
    <citation type="submission" date="2023-10" db="EMBL/GenBank/DDBJ databases">
        <authorList>
            <person name="Chen Y."/>
            <person name="Shah S."/>
            <person name="Dougan E. K."/>
            <person name="Thang M."/>
            <person name="Chan C."/>
        </authorList>
    </citation>
    <scope>NUCLEOTIDE SEQUENCE [LARGE SCALE GENOMIC DNA]</scope>
</reference>
<dbReference type="PANTHER" id="PTHR43173">
    <property type="entry name" value="ABC1 FAMILY PROTEIN"/>
    <property type="match status" value="1"/>
</dbReference>
<dbReference type="Pfam" id="PF03109">
    <property type="entry name" value="ABC1"/>
    <property type="match status" value="1"/>
</dbReference>
<proteinExistence type="predicted"/>
<evidence type="ECO:0000313" key="3">
    <source>
        <dbReference type="EMBL" id="CAK0846479.1"/>
    </source>
</evidence>
<dbReference type="InterPro" id="IPR051130">
    <property type="entry name" value="Mito_struct-func_regulator"/>
</dbReference>
<accession>A0ABN9TKL5</accession>
<keyword evidence="4" id="KW-1185">Reference proteome</keyword>
<name>A0ABN9TKL5_9DINO</name>
<dbReference type="InterPro" id="IPR004147">
    <property type="entry name" value="ABC1_dom"/>
</dbReference>
<dbReference type="PANTHER" id="PTHR43173:SF3">
    <property type="entry name" value="ABC1 FAMILY PROTEIN"/>
    <property type="match status" value="1"/>
</dbReference>
<comment type="caution">
    <text evidence="3">The sequence shown here is derived from an EMBL/GenBank/DDBJ whole genome shotgun (WGS) entry which is preliminary data.</text>
</comment>
<feature type="region of interest" description="Disordered" evidence="1">
    <location>
        <begin position="42"/>
        <end position="65"/>
    </location>
</feature>
<sequence>MPSYIDQPSANAANSNNETDWQDIADVFTDFYERAYRHRAAMTGNDDEQASGRARGQGLIHGDPHPGNIFVERKRDDPSQLRPVLLDWGLVRQLNDEERLAMAQWAVATMSRDRIMYMSALQKLGFSFKEDFEEMELEDWLIASAYALRDSIPSASQWELMDQLSRQREDIEDLIREERGADGLKQAERQRPTGSQVENVPGTVLFFLRGLELLQSVCGALDVSVRVAELILGQAMPVLEASASAALLSRAPAAAAGGSRLELAARGKLEELSKTGAVLGAQVCVLDSEGTAAGDWSCNIAFGRIAHAGAQVTEGTLMPLLDVGVGVLVLCFLRALSAKGPQRQLDARVSELWPEFAREGKGRVSRGGRSCTTPRGCRGRSRGR</sequence>
<organism evidence="3 4">
    <name type="scientific">Prorocentrum cordatum</name>
    <dbReference type="NCBI Taxonomy" id="2364126"/>
    <lineage>
        <taxon>Eukaryota</taxon>
        <taxon>Sar</taxon>
        <taxon>Alveolata</taxon>
        <taxon>Dinophyceae</taxon>
        <taxon>Prorocentrales</taxon>
        <taxon>Prorocentraceae</taxon>
        <taxon>Prorocentrum</taxon>
    </lineage>
</organism>
<dbReference type="Proteomes" id="UP001189429">
    <property type="component" value="Unassembled WGS sequence"/>
</dbReference>
<protein>
    <recommendedName>
        <fullName evidence="2">ABC1 atypical kinase-like domain-containing protein</fullName>
    </recommendedName>
</protein>
<evidence type="ECO:0000256" key="1">
    <source>
        <dbReference type="SAM" id="MobiDB-lite"/>
    </source>
</evidence>
<evidence type="ECO:0000313" key="4">
    <source>
        <dbReference type="Proteomes" id="UP001189429"/>
    </source>
</evidence>
<feature type="domain" description="ABC1 atypical kinase-like" evidence="2">
    <location>
        <begin position="57"/>
        <end position="114"/>
    </location>
</feature>
<dbReference type="InterPro" id="IPR011009">
    <property type="entry name" value="Kinase-like_dom_sf"/>
</dbReference>
<dbReference type="SUPFAM" id="SSF56112">
    <property type="entry name" value="Protein kinase-like (PK-like)"/>
    <property type="match status" value="1"/>
</dbReference>
<gene>
    <name evidence="3" type="ORF">PCOR1329_LOCUS39958</name>
</gene>